<reference evidence="3 4" key="1">
    <citation type="journal article" date="2015" name="Proc. Natl. Acad. Sci. U.S.A.">
        <title>The resurrection genome of Boea hygrometrica: A blueprint for survival of dehydration.</title>
        <authorList>
            <person name="Xiao L."/>
            <person name="Yang G."/>
            <person name="Zhang L."/>
            <person name="Yang X."/>
            <person name="Zhao S."/>
            <person name="Ji Z."/>
            <person name="Zhou Q."/>
            <person name="Hu M."/>
            <person name="Wang Y."/>
            <person name="Chen M."/>
            <person name="Xu Y."/>
            <person name="Jin H."/>
            <person name="Xiao X."/>
            <person name="Hu G."/>
            <person name="Bao F."/>
            <person name="Hu Y."/>
            <person name="Wan P."/>
            <person name="Li L."/>
            <person name="Deng X."/>
            <person name="Kuang T."/>
            <person name="Xiang C."/>
            <person name="Zhu J.K."/>
            <person name="Oliver M.J."/>
            <person name="He Y."/>
        </authorList>
    </citation>
    <scope>NUCLEOTIDE SEQUENCE [LARGE SCALE GENOMIC DNA]</scope>
    <source>
        <strain evidence="4">cv. XS01</strain>
    </source>
</reference>
<evidence type="ECO:0000256" key="2">
    <source>
        <dbReference type="SAM" id="MobiDB-lite"/>
    </source>
</evidence>
<feature type="region of interest" description="Disordered" evidence="2">
    <location>
        <begin position="1"/>
        <end position="25"/>
    </location>
</feature>
<gene>
    <name evidence="3" type="ORF">F511_26505</name>
</gene>
<keyword evidence="1" id="KW-0175">Coiled coil</keyword>
<dbReference type="EMBL" id="KQ990071">
    <property type="protein sequence ID" value="KZV53726.1"/>
    <property type="molecule type" value="Genomic_DNA"/>
</dbReference>
<organism evidence="3 4">
    <name type="scientific">Dorcoceras hygrometricum</name>
    <dbReference type="NCBI Taxonomy" id="472368"/>
    <lineage>
        <taxon>Eukaryota</taxon>
        <taxon>Viridiplantae</taxon>
        <taxon>Streptophyta</taxon>
        <taxon>Embryophyta</taxon>
        <taxon>Tracheophyta</taxon>
        <taxon>Spermatophyta</taxon>
        <taxon>Magnoliopsida</taxon>
        <taxon>eudicotyledons</taxon>
        <taxon>Gunneridae</taxon>
        <taxon>Pentapetalae</taxon>
        <taxon>asterids</taxon>
        <taxon>lamiids</taxon>
        <taxon>Lamiales</taxon>
        <taxon>Gesneriaceae</taxon>
        <taxon>Didymocarpoideae</taxon>
        <taxon>Trichosporeae</taxon>
        <taxon>Loxocarpinae</taxon>
        <taxon>Dorcoceras</taxon>
    </lineage>
</organism>
<proteinExistence type="predicted"/>
<feature type="coiled-coil region" evidence="1">
    <location>
        <begin position="127"/>
        <end position="172"/>
    </location>
</feature>
<accession>A0A2Z7D9H0</accession>
<name>A0A2Z7D9H0_9LAMI</name>
<evidence type="ECO:0000313" key="3">
    <source>
        <dbReference type="EMBL" id="KZV53726.1"/>
    </source>
</evidence>
<dbReference type="Proteomes" id="UP000250235">
    <property type="component" value="Unassembled WGS sequence"/>
</dbReference>
<evidence type="ECO:0000313" key="4">
    <source>
        <dbReference type="Proteomes" id="UP000250235"/>
    </source>
</evidence>
<sequence>MLPDEAELASTGRPGMRRRRPPLGCRISPRSKTKGDVGALAEVSPDRPRAFNMFKALFVVSPSRSTSMQFLSQLVPDRDVDLVRSTPDLDVLGSFAVRFMEAMVWGGEAINRLSLAHREVDSSHRSMDEVIGHLTELRKQLEELHVQGDEEKKVLEAENRALETELEDTKARADGEIRSLISDDRLKGEAEDAWNLGKANGYSKEEHPASFLDVVQALKNIPEEGEVAGEDAPRADASTPHPPRTPRLLLVLNFHALVKFDEVMKF</sequence>
<keyword evidence="4" id="KW-1185">Reference proteome</keyword>
<dbReference type="AlphaFoldDB" id="A0A2Z7D9H0"/>
<evidence type="ECO:0000256" key="1">
    <source>
        <dbReference type="SAM" id="Coils"/>
    </source>
</evidence>
<protein>
    <submittedName>
        <fullName evidence="3">Chromatin modification-related protein eaf-1-like</fullName>
    </submittedName>
</protein>